<reference evidence="8 9" key="2">
    <citation type="submission" date="2018-10" db="EMBL/GenBank/DDBJ databases">
        <authorList>
            <consortium name="Pathogen Informatics"/>
        </authorList>
    </citation>
    <scope>NUCLEOTIDE SEQUENCE [LARGE SCALE GENOMIC DNA]</scope>
</reference>
<keyword evidence="9" id="KW-1185">Reference proteome</keyword>
<dbReference type="InterPro" id="IPR045866">
    <property type="entry name" value="FAM210A/B-like"/>
</dbReference>
<dbReference type="WBParaSite" id="EVEC_0000980901-mRNA-1">
    <property type="protein sequence ID" value="EVEC_0000980901-mRNA-1"/>
    <property type="gene ID" value="EVEC_0000980901"/>
</dbReference>
<feature type="transmembrane region" description="Helical" evidence="6">
    <location>
        <begin position="36"/>
        <end position="59"/>
    </location>
</feature>
<keyword evidence="5 6" id="KW-0472">Membrane</keyword>
<dbReference type="OrthoDB" id="5874039at2759"/>
<dbReference type="AlphaFoldDB" id="A0A0N4VGB1"/>
<evidence type="ECO:0000256" key="1">
    <source>
        <dbReference type="ARBA" id="ARBA00004167"/>
    </source>
</evidence>
<accession>A0A0N4VGB1</accession>
<evidence type="ECO:0000256" key="2">
    <source>
        <dbReference type="ARBA" id="ARBA00022692"/>
    </source>
</evidence>
<dbReference type="PANTHER" id="PTHR21377">
    <property type="entry name" value="PROTEIN FAM210B, MITOCHONDRIAL"/>
    <property type="match status" value="1"/>
</dbReference>
<evidence type="ECO:0000256" key="5">
    <source>
        <dbReference type="ARBA" id="ARBA00023136"/>
    </source>
</evidence>
<proteinExistence type="predicted"/>
<keyword evidence="4" id="KW-0175">Coiled coil</keyword>
<gene>
    <name evidence="8" type="ORF">EVEC_LOCUS9206</name>
</gene>
<evidence type="ECO:0000313" key="8">
    <source>
        <dbReference type="EMBL" id="VDD94455.1"/>
    </source>
</evidence>
<protein>
    <submittedName>
        <fullName evidence="10">DUF1279 domain-containing protein</fullName>
    </submittedName>
</protein>
<evidence type="ECO:0000256" key="3">
    <source>
        <dbReference type="ARBA" id="ARBA00022989"/>
    </source>
</evidence>
<dbReference type="Pfam" id="PF06916">
    <property type="entry name" value="FAM210A-B_dom"/>
    <property type="match status" value="1"/>
</dbReference>
<evidence type="ECO:0000313" key="10">
    <source>
        <dbReference type="WBParaSite" id="EVEC_0000980901-mRNA-1"/>
    </source>
</evidence>
<comment type="subcellular location">
    <subcellularLocation>
        <location evidence="1">Membrane</location>
        <topology evidence="1">Single-pass membrane protein</topology>
    </subcellularLocation>
</comment>
<sequence length="173" mass="20131">MDDDEKKKKMDEIQKMQKEKKPEGRMALLKYYVKRYWYIAIPVHIVSCLLWYAAAFLAVKSGVDVVSLLEHLRVPEYLIGKVRNMPPHAGYAALAFVLYKIASPLRYATTIAGIKLTFTTLQKMGKLKTAKEVTYKMRTEYAKRADRLKRRYSRFTKFAVRSIKKRDGTNGKK</sequence>
<dbReference type="GO" id="GO:0016020">
    <property type="term" value="C:membrane"/>
    <property type="evidence" value="ECO:0007669"/>
    <property type="project" value="UniProtKB-SubCell"/>
</dbReference>
<dbReference type="InterPro" id="IPR009688">
    <property type="entry name" value="FAM210A/B-like_dom"/>
</dbReference>
<evidence type="ECO:0000313" key="9">
    <source>
        <dbReference type="Proteomes" id="UP000274131"/>
    </source>
</evidence>
<dbReference type="PANTHER" id="PTHR21377:SF1">
    <property type="entry name" value="PROTEIN FAM210A"/>
    <property type="match status" value="1"/>
</dbReference>
<evidence type="ECO:0000259" key="7">
    <source>
        <dbReference type="Pfam" id="PF06916"/>
    </source>
</evidence>
<evidence type="ECO:0000256" key="6">
    <source>
        <dbReference type="SAM" id="Phobius"/>
    </source>
</evidence>
<name>A0A0N4VGB1_ENTVE</name>
<keyword evidence="3 6" id="KW-1133">Transmembrane helix</keyword>
<dbReference type="Proteomes" id="UP000274131">
    <property type="component" value="Unassembled WGS sequence"/>
</dbReference>
<reference evidence="10" key="1">
    <citation type="submission" date="2017-02" db="UniProtKB">
        <authorList>
            <consortium name="WormBaseParasite"/>
        </authorList>
    </citation>
    <scope>IDENTIFICATION</scope>
</reference>
<dbReference type="GO" id="GO:0005739">
    <property type="term" value="C:mitochondrion"/>
    <property type="evidence" value="ECO:0007669"/>
    <property type="project" value="TreeGrafter"/>
</dbReference>
<evidence type="ECO:0000256" key="4">
    <source>
        <dbReference type="ARBA" id="ARBA00023054"/>
    </source>
</evidence>
<organism evidence="10">
    <name type="scientific">Enterobius vermicularis</name>
    <name type="common">Human pinworm</name>
    <dbReference type="NCBI Taxonomy" id="51028"/>
    <lineage>
        <taxon>Eukaryota</taxon>
        <taxon>Metazoa</taxon>
        <taxon>Ecdysozoa</taxon>
        <taxon>Nematoda</taxon>
        <taxon>Chromadorea</taxon>
        <taxon>Rhabditida</taxon>
        <taxon>Spirurina</taxon>
        <taxon>Oxyuridomorpha</taxon>
        <taxon>Oxyuroidea</taxon>
        <taxon>Oxyuridae</taxon>
        <taxon>Enterobius</taxon>
    </lineage>
</organism>
<feature type="domain" description="DUF1279" evidence="7">
    <location>
        <begin position="29"/>
        <end position="114"/>
    </location>
</feature>
<dbReference type="EMBL" id="UXUI01009884">
    <property type="protein sequence ID" value="VDD94455.1"/>
    <property type="molecule type" value="Genomic_DNA"/>
</dbReference>
<dbReference type="STRING" id="51028.A0A0N4VGB1"/>
<keyword evidence="2 6" id="KW-0812">Transmembrane</keyword>